<proteinExistence type="predicted"/>
<name>A0AA96J0S8_9VIRU</name>
<reference evidence="1" key="1">
    <citation type="submission" date="2023-07" db="EMBL/GenBank/DDBJ databases">
        <authorList>
            <person name="Xia Y."/>
        </authorList>
    </citation>
    <scope>NUCLEOTIDE SEQUENCE</scope>
    <source>
        <strain evidence="1">F</strain>
    </source>
</reference>
<gene>
    <name evidence="1" type="ORF">MarFTMF_406</name>
</gene>
<organism evidence="1">
    <name type="scientific">Marseillevirus sp</name>
    <dbReference type="NCBI Taxonomy" id="2809551"/>
    <lineage>
        <taxon>Viruses</taxon>
        <taxon>Varidnaviria</taxon>
        <taxon>Bamfordvirae</taxon>
        <taxon>Nucleocytoviricota</taxon>
        <taxon>Megaviricetes</taxon>
        <taxon>Pimascovirales</taxon>
        <taxon>Pimascovirales incertae sedis</taxon>
        <taxon>Marseilleviridae</taxon>
        <taxon>Marseillevirus</taxon>
    </lineage>
</organism>
<sequence length="719" mass="84122">MDWDNRIMFWVKNVPYLWVDNEDWKKCKRVYLVSPQTRAFDKSGRREKLQTFWEERASFYNDISLVENCSDQVSNYFLASIPPVKRRGMKWWITQPGFPFKHFELRVEGKKFSEEAHFPILTKLKVVSPNSGKYFTEQASPISELNLEDLPDEILSMIAEHSPGLGFGLANKRLAGIWKEKNDLRKFILDRDERAGNPKFSRAFGYKEIRLCIDTGFTYPLEKHFGSWLKRGIGAKKCDPQKLSPALITMRLEGRKLDTPFDIETLARDVGYPEKRLSCLYAAASFGVGEAIGSAPTDAQGELLGNLEWRDDQKIWRKDWFIAGFFSSLLKKFNEGGIPPIEHFVSADIRAIFLDTEPEHWVIASSVVAKASKKFKKGVSELFRGKQNFVWWLFEPEHYPTPSSERLLKFLSESEHPAETFVPGSLQLEDLPDEILEIISQNSPGLGFGLANKRLAGIWREANDLRRFILKKDKRAADPKFSNRFGKDEIELCLNTGFLYPLQKNLYERWSEKKHTPKSSIIFAQVLGERQEMPRVKMFWLKNSRGEKLEYYVEAPDFKELFGESPPKNRRYLDFADNLKKYISFGLGQSFAKRQKENKKEWLFSSFKGRKIYLDFWFVAGYAFENRGRDIDWDELPKKLKGYFREHDDKLYEQEWEIPLHVLELVEDEKNFKSLSNYLVEREYIPKKKMIKFLKENYNYLSGYERSGLMALFASSEKD</sequence>
<dbReference type="EMBL" id="OR343188">
    <property type="protein sequence ID" value="WNL49922.1"/>
    <property type="molecule type" value="Genomic_DNA"/>
</dbReference>
<accession>A0AA96J0S8</accession>
<evidence type="ECO:0000313" key="1">
    <source>
        <dbReference type="EMBL" id="WNL49922.1"/>
    </source>
</evidence>
<protein>
    <submittedName>
        <fullName evidence="1">Uncharacterized protein</fullName>
    </submittedName>
</protein>